<gene>
    <name evidence="2" type="ORF">NCTC10976_01086</name>
</gene>
<dbReference type="SUPFAM" id="SSF53098">
    <property type="entry name" value="Ribonuclease H-like"/>
    <property type="match status" value="1"/>
</dbReference>
<organism evidence="2 3">
    <name type="scientific">Actinobacillus pleuropneumoniae</name>
    <name type="common">Haemophilus pleuropneumoniae</name>
    <dbReference type="NCBI Taxonomy" id="715"/>
    <lineage>
        <taxon>Bacteria</taxon>
        <taxon>Pseudomonadati</taxon>
        <taxon>Pseudomonadota</taxon>
        <taxon>Gammaproteobacteria</taxon>
        <taxon>Pasteurellales</taxon>
        <taxon>Pasteurellaceae</taxon>
        <taxon>Actinobacillus</taxon>
    </lineage>
</organism>
<protein>
    <submittedName>
        <fullName evidence="2">Integrase core domain</fullName>
    </submittedName>
</protein>
<name>A0A448TZI1_ACTPL</name>
<dbReference type="GO" id="GO:0015074">
    <property type="term" value="P:DNA integration"/>
    <property type="evidence" value="ECO:0007669"/>
    <property type="project" value="InterPro"/>
</dbReference>
<dbReference type="PANTHER" id="PTHR35004:SF7">
    <property type="entry name" value="INTEGRASE PROTEIN"/>
    <property type="match status" value="1"/>
</dbReference>
<dbReference type="Gene3D" id="3.30.420.10">
    <property type="entry name" value="Ribonuclease H-like superfamily/Ribonuclease H"/>
    <property type="match status" value="1"/>
</dbReference>
<dbReference type="InterPro" id="IPR012337">
    <property type="entry name" value="RNaseH-like_sf"/>
</dbReference>
<dbReference type="PANTHER" id="PTHR35004">
    <property type="entry name" value="TRANSPOSASE RV3428C-RELATED"/>
    <property type="match status" value="1"/>
</dbReference>
<evidence type="ECO:0000313" key="2">
    <source>
        <dbReference type="EMBL" id="VEJ16981.1"/>
    </source>
</evidence>
<proteinExistence type="predicted"/>
<dbReference type="InterPro" id="IPR036397">
    <property type="entry name" value="RNaseH_sf"/>
</dbReference>
<dbReference type="AlphaFoldDB" id="A0A448TZI1"/>
<sequence length="610" mass="70261">MHKSWSKDDAIAILPSVLSHWANRVETAKFGETEKVIDEGCKQTGLSRATFLRQIKPYRPKSNRKVRSDKGKHQLEKAELDLISAAWLHLRRKNGKTMATLERVLDILRANHRIKAEFIDENTGEVRPYSATSVERALRNANLHPDQLLRPAPVVQLQSKHPNHVWQIDPSLCVLYYLKETGKGNGLCIMEEGEFYKNKPANVAKVEPQRVWRYVITDHTSGVIYVEYVYGGETAENVSQCFINAIQPKANKAEPFFGVPKILMFDRGTANTSQMFSHLLHQLDVKVEIPKAKNARAKGQVEKGNDIVERQFESGLRFMNVSGLDELNQLAHQWMRYFNGKMVHSRHGRTRYQMWQCIRADELIIPPSRDICQELMITALSERVVSDKLEISFESRRYDVRDVPDAKVGEKITVGKNPYRPECVQVQCFKRVVDEDGSENLKPYWVVVEPVEVNEYGFRVDAAMIGEEYKAHKKTEFETHKEQAEQLAYGVTNEDDLKRAKKVNKPLFNGEINPYKHIEETNLNWFMPKKGQEHELTTNARRVEQKPVNLVECAKQLKERFPEWNGKHYKNLAKHFSEGVPITTLEAWLQGNKLPEVLNPETKILQLNAA</sequence>
<evidence type="ECO:0000313" key="3">
    <source>
        <dbReference type="Proteomes" id="UP000275510"/>
    </source>
</evidence>
<dbReference type="Proteomes" id="UP000275510">
    <property type="component" value="Chromosome"/>
</dbReference>
<dbReference type="GO" id="GO:0003676">
    <property type="term" value="F:nucleic acid binding"/>
    <property type="evidence" value="ECO:0007669"/>
    <property type="project" value="InterPro"/>
</dbReference>
<feature type="domain" description="Integrase catalytic" evidence="1">
    <location>
        <begin position="158"/>
        <end position="359"/>
    </location>
</feature>
<accession>A0A448TZI1</accession>
<dbReference type="PROSITE" id="PS50994">
    <property type="entry name" value="INTEGRASE"/>
    <property type="match status" value="1"/>
</dbReference>
<evidence type="ECO:0000259" key="1">
    <source>
        <dbReference type="PROSITE" id="PS50994"/>
    </source>
</evidence>
<dbReference type="EMBL" id="LR134515">
    <property type="protein sequence ID" value="VEJ16981.1"/>
    <property type="molecule type" value="Genomic_DNA"/>
</dbReference>
<dbReference type="InterPro" id="IPR001584">
    <property type="entry name" value="Integrase_cat-core"/>
</dbReference>
<reference evidence="2 3" key="1">
    <citation type="submission" date="2018-12" db="EMBL/GenBank/DDBJ databases">
        <authorList>
            <consortium name="Pathogen Informatics"/>
        </authorList>
    </citation>
    <scope>NUCLEOTIDE SEQUENCE [LARGE SCALE GENOMIC DNA]</scope>
    <source>
        <strain evidence="2 3">NCTC10976</strain>
    </source>
</reference>